<reference evidence="1 2" key="1">
    <citation type="submission" date="2024-05" db="EMBL/GenBank/DDBJ databases">
        <authorList>
            <person name="Liu Q."/>
            <person name="Xin Y.-H."/>
        </authorList>
    </citation>
    <scope>NUCLEOTIDE SEQUENCE [LARGE SCALE GENOMIC DNA]</scope>
    <source>
        <strain evidence="1 2">CGMCC 1.10181</strain>
    </source>
</reference>
<dbReference type="RefSeq" id="WP_343892628.1">
    <property type="nucleotide sequence ID" value="NZ_BAAAEH010000061.1"/>
</dbReference>
<dbReference type="InterPro" id="IPR054248">
    <property type="entry name" value="DUF6975"/>
</dbReference>
<comment type="caution">
    <text evidence="1">The sequence shown here is derived from an EMBL/GenBank/DDBJ whole genome shotgun (WGS) entry which is preliminary data.</text>
</comment>
<proteinExistence type="predicted"/>
<organism evidence="1 2">
    <name type="scientific">Sphingomonas oligophenolica</name>
    <dbReference type="NCBI Taxonomy" id="301154"/>
    <lineage>
        <taxon>Bacteria</taxon>
        <taxon>Pseudomonadati</taxon>
        <taxon>Pseudomonadota</taxon>
        <taxon>Alphaproteobacteria</taxon>
        <taxon>Sphingomonadales</taxon>
        <taxon>Sphingomonadaceae</taxon>
        <taxon>Sphingomonas</taxon>
    </lineage>
</organism>
<name>A0ABU9Y7D5_9SPHN</name>
<evidence type="ECO:0000313" key="2">
    <source>
        <dbReference type="Proteomes" id="UP001419910"/>
    </source>
</evidence>
<sequence length="221" mass="23233">MAFDSAQERRIGGSWGTIAALAAADGSATHPMPRLLAAPYVAVRDLADSVHALCALHGRHPGVIDHALEHSGQSAAQDWLEEAAAAFTEERAYLAQLTAASGPLPSTPGQAESEAAISAQRHALDMLAQSDRTGCATGAAIALVLDWTSIRDTLDVAARRFGIEPSRSILPDGFETASLVSALADTPAIERAMAFGAQQLLAQHRGLWDLLEARASARNHQ</sequence>
<dbReference type="Proteomes" id="UP001419910">
    <property type="component" value="Unassembled WGS sequence"/>
</dbReference>
<protein>
    <submittedName>
        <fullName evidence="1">Uncharacterized protein</fullName>
    </submittedName>
</protein>
<dbReference type="Pfam" id="PF22391">
    <property type="entry name" value="DUF6975"/>
    <property type="match status" value="1"/>
</dbReference>
<dbReference type="EMBL" id="JBDIME010000020">
    <property type="protein sequence ID" value="MEN2791727.1"/>
    <property type="molecule type" value="Genomic_DNA"/>
</dbReference>
<evidence type="ECO:0000313" key="1">
    <source>
        <dbReference type="EMBL" id="MEN2791727.1"/>
    </source>
</evidence>
<gene>
    <name evidence="1" type="ORF">ABC974_19000</name>
</gene>
<accession>A0ABU9Y7D5</accession>
<keyword evidence="2" id="KW-1185">Reference proteome</keyword>